<gene>
    <name evidence="2" type="ORF">NCGR_LOCUS11591</name>
</gene>
<comment type="caution">
    <text evidence="2">The sequence shown here is derived from an EMBL/GenBank/DDBJ whole genome shotgun (WGS) entry which is preliminary data.</text>
</comment>
<dbReference type="Proteomes" id="UP000604825">
    <property type="component" value="Unassembled WGS sequence"/>
</dbReference>
<name>A0A811N8P5_9POAL</name>
<dbReference type="EMBL" id="CAJGYO010000003">
    <property type="protein sequence ID" value="CAD6217616.1"/>
    <property type="molecule type" value="Genomic_DNA"/>
</dbReference>
<dbReference type="AlphaFoldDB" id="A0A811N8P5"/>
<reference evidence="2" key="1">
    <citation type="submission" date="2020-10" db="EMBL/GenBank/DDBJ databases">
        <authorList>
            <person name="Han B."/>
            <person name="Lu T."/>
            <person name="Zhao Q."/>
            <person name="Huang X."/>
            <person name="Zhao Y."/>
        </authorList>
    </citation>
    <scope>NUCLEOTIDE SEQUENCE</scope>
</reference>
<sequence>MRLRRKAGAAPVLPPAVLPCRGAAPGRGAGEGETDAGEVEEAVAGGDGEEGGVGGACEVTVNGIVLGVTREGSDVLISTLLVLHLTTLQLF</sequence>
<feature type="compositionally biased region" description="Acidic residues" evidence="1">
    <location>
        <begin position="32"/>
        <end position="41"/>
    </location>
</feature>
<accession>A0A811N8P5</accession>
<keyword evidence="3" id="KW-1185">Reference proteome</keyword>
<evidence type="ECO:0000313" key="3">
    <source>
        <dbReference type="Proteomes" id="UP000604825"/>
    </source>
</evidence>
<organism evidence="2 3">
    <name type="scientific">Miscanthus lutarioriparius</name>
    <dbReference type="NCBI Taxonomy" id="422564"/>
    <lineage>
        <taxon>Eukaryota</taxon>
        <taxon>Viridiplantae</taxon>
        <taxon>Streptophyta</taxon>
        <taxon>Embryophyta</taxon>
        <taxon>Tracheophyta</taxon>
        <taxon>Spermatophyta</taxon>
        <taxon>Magnoliopsida</taxon>
        <taxon>Liliopsida</taxon>
        <taxon>Poales</taxon>
        <taxon>Poaceae</taxon>
        <taxon>PACMAD clade</taxon>
        <taxon>Panicoideae</taxon>
        <taxon>Andropogonodae</taxon>
        <taxon>Andropogoneae</taxon>
        <taxon>Saccharinae</taxon>
        <taxon>Miscanthus</taxon>
    </lineage>
</organism>
<proteinExistence type="predicted"/>
<evidence type="ECO:0000256" key="1">
    <source>
        <dbReference type="SAM" id="MobiDB-lite"/>
    </source>
</evidence>
<feature type="region of interest" description="Disordered" evidence="1">
    <location>
        <begin position="20"/>
        <end position="51"/>
    </location>
</feature>
<protein>
    <submittedName>
        <fullName evidence="2">Uncharacterized protein</fullName>
    </submittedName>
</protein>
<evidence type="ECO:0000313" key="2">
    <source>
        <dbReference type="EMBL" id="CAD6217616.1"/>
    </source>
</evidence>